<organism evidence="3 4">
    <name type="scientific">Algoriphagus taiwanensis</name>
    <dbReference type="NCBI Taxonomy" id="1445656"/>
    <lineage>
        <taxon>Bacteria</taxon>
        <taxon>Pseudomonadati</taxon>
        <taxon>Bacteroidota</taxon>
        <taxon>Cytophagia</taxon>
        <taxon>Cytophagales</taxon>
        <taxon>Cyclobacteriaceae</taxon>
        <taxon>Algoriphagus</taxon>
    </lineage>
</organism>
<feature type="domain" description="Helicase ATP-binding" evidence="1">
    <location>
        <begin position="16"/>
        <end position="168"/>
    </location>
</feature>
<keyword evidence="4" id="KW-1185">Reference proteome</keyword>
<dbReference type="Pfam" id="PF00271">
    <property type="entry name" value="Helicase_C"/>
    <property type="match status" value="1"/>
</dbReference>
<comment type="caution">
    <text evidence="3">The sequence shown here is derived from an EMBL/GenBank/DDBJ whole genome shotgun (WGS) entry which is preliminary data.</text>
</comment>
<accession>A0ABQ6PVF0</accession>
<dbReference type="InterPro" id="IPR006935">
    <property type="entry name" value="Helicase/UvrB_N"/>
</dbReference>
<dbReference type="SUPFAM" id="SSF52058">
    <property type="entry name" value="L domain-like"/>
    <property type="match status" value="1"/>
</dbReference>
<dbReference type="PANTHER" id="PTHR47396:SF1">
    <property type="entry name" value="ATP-DEPENDENT HELICASE IRC3-RELATED"/>
    <property type="match status" value="1"/>
</dbReference>
<dbReference type="PANTHER" id="PTHR47396">
    <property type="entry name" value="TYPE I RESTRICTION ENZYME ECOKI R PROTEIN"/>
    <property type="match status" value="1"/>
</dbReference>
<gene>
    <name evidence="3" type="ORF">Ataiwa_01910</name>
</gene>
<evidence type="ECO:0000259" key="2">
    <source>
        <dbReference type="PROSITE" id="PS51194"/>
    </source>
</evidence>
<proteinExistence type="predicted"/>
<dbReference type="Pfam" id="PF04851">
    <property type="entry name" value="ResIII"/>
    <property type="match status" value="1"/>
</dbReference>
<protein>
    <recommendedName>
        <fullName evidence="5">Superfamily II DNA or RNA helicase</fullName>
    </recommendedName>
</protein>
<evidence type="ECO:0000313" key="3">
    <source>
        <dbReference type="EMBL" id="GMQ31919.1"/>
    </source>
</evidence>
<dbReference type="SMART" id="SM00487">
    <property type="entry name" value="DEXDc"/>
    <property type="match status" value="1"/>
</dbReference>
<dbReference type="Gene3D" id="3.80.10.10">
    <property type="entry name" value="Ribonuclease Inhibitor"/>
    <property type="match status" value="1"/>
</dbReference>
<evidence type="ECO:0008006" key="5">
    <source>
        <dbReference type="Google" id="ProtNLM"/>
    </source>
</evidence>
<dbReference type="InterPro" id="IPR050742">
    <property type="entry name" value="Helicase_Restrict-Modif_Enz"/>
</dbReference>
<dbReference type="SUPFAM" id="SSF52540">
    <property type="entry name" value="P-loop containing nucleoside triphosphate hydrolases"/>
    <property type="match status" value="1"/>
</dbReference>
<evidence type="ECO:0000313" key="4">
    <source>
        <dbReference type="Proteomes" id="UP001307705"/>
    </source>
</evidence>
<dbReference type="Proteomes" id="UP001307705">
    <property type="component" value="Unassembled WGS sequence"/>
</dbReference>
<dbReference type="EMBL" id="BTPE01000001">
    <property type="protein sequence ID" value="GMQ31919.1"/>
    <property type="molecule type" value="Genomic_DNA"/>
</dbReference>
<name>A0ABQ6PVF0_9BACT</name>
<dbReference type="InterPro" id="IPR001650">
    <property type="entry name" value="Helicase_C-like"/>
</dbReference>
<reference evidence="3 4" key="1">
    <citation type="submission" date="2023-08" db="EMBL/GenBank/DDBJ databases">
        <title>Draft genome sequence of Algoriphagus taiwanensis.</title>
        <authorList>
            <person name="Takatani N."/>
            <person name="Hosokawa M."/>
            <person name="Sawabe T."/>
        </authorList>
    </citation>
    <scope>NUCLEOTIDE SEQUENCE [LARGE SCALE GENOMIC DNA]</scope>
    <source>
        <strain evidence="3 4">JCM 19755</strain>
    </source>
</reference>
<dbReference type="RefSeq" id="WP_338226768.1">
    <property type="nucleotide sequence ID" value="NZ_BTPE01000001.1"/>
</dbReference>
<dbReference type="PROSITE" id="PS51192">
    <property type="entry name" value="HELICASE_ATP_BIND_1"/>
    <property type="match status" value="1"/>
</dbReference>
<dbReference type="PROSITE" id="PS51194">
    <property type="entry name" value="HELICASE_CTER"/>
    <property type="match status" value="1"/>
</dbReference>
<dbReference type="InterPro" id="IPR027417">
    <property type="entry name" value="P-loop_NTPase"/>
</dbReference>
<dbReference type="InterPro" id="IPR032675">
    <property type="entry name" value="LRR_dom_sf"/>
</dbReference>
<dbReference type="Gene3D" id="3.40.50.300">
    <property type="entry name" value="P-loop containing nucleotide triphosphate hydrolases"/>
    <property type="match status" value="2"/>
</dbReference>
<evidence type="ECO:0000259" key="1">
    <source>
        <dbReference type="PROSITE" id="PS51192"/>
    </source>
</evidence>
<dbReference type="InterPro" id="IPR014001">
    <property type="entry name" value="Helicase_ATP-bd"/>
</dbReference>
<dbReference type="SMART" id="SM00490">
    <property type="entry name" value="HELICc"/>
    <property type="match status" value="1"/>
</dbReference>
<sequence>MTSLRPYQIDAINSINTAWERCNRVLLQMPTGLGKTTVFSEIVKDFKTNRFPSKRILILVHRIELLDQVKDRLAQFGIKATSISSDRDFDINNQVAVATIQTLVKRLDTIANFSLIVVDEAHHSTSPSYLRIFEHYTTESLKILGVTATPQRLDGRGFDQIYDVLIPSGQIRDFIPQYLCDVTQRASSHPDFSTIKVDSITKDYESESAKRIMSNSKVMADLVKSFKEFCIGKRTLIFAVNTEHSKDIVSRFQKEGIKIQHIDYKTPGFLRKQLVDNFREGKLDALCNVEIFTEGFDCPDIDVVIMARPTRSLSLYLQQAGRCLRPKADGRKGLILDHAKLWIEHGLIKANRYWSLAGLKSNQDSDQFRSRIKKMFLSKEIELPTEIQSLIMEEFQLEELSTKSKSFDDKIEIDLQWWNSLSEELRDILSSSAEISLSNQSYLSDEELQAIWRLETIYLQDLSVKSGLVPLRKLKNIRRAECSMLHYHTISTFEDWKSLEYLDLSFSSINGLKPLMGLNSLTHLNISNTQIETIRPILNNTSLRELDISFSNVNDIGLLERLPNLEWLSLAGISLTSIEFLRNHRKLKYLNVSHTNLTDLNFLNKNHPITKLIAHDCKKLQFKRIDLTNLESLDCSYSSFDRIRDLTKGSRNVELEWFNISGCKLHDLEELFYFDNLKVLIADDVDMEDSLINDLLINNPYLTIYRNGELTYENHVIA</sequence>
<feature type="domain" description="Helicase C-terminal" evidence="2">
    <location>
        <begin position="222"/>
        <end position="391"/>
    </location>
</feature>